<reference evidence="2 3" key="1">
    <citation type="submission" date="2020-10" db="EMBL/GenBank/DDBJ databases">
        <title>The genome sequence of Flavobacterium aquaticum 1Y8A.</title>
        <authorList>
            <person name="Liu Y."/>
        </authorList>
    </citation>
    <scope>NUCLEOTIDE SEQUENCE [LARGE SCALE GENOMIC DNA]</scope>
    <source>
        <strain evidence="2 3">1Y8A</strain>
    </source>
</reference>
<sequence length="189" mass="21691">MKSKTVTRRQKVSGIILTLPFLSAVTLLIIGLFTLDNIYLDKGFRVNFTAITLLLITHIVSIIILIRLDKIDLDLPISKFKKVISIIGLLILSLLFSFLLEMGLRMNLNYWLKNDVVEKIELVVIDKNISHGKATDYYIIFNSSSGRLKNKVKRRNYESFLIGEKYNATVNKGFFEGYFLTKPLNKIND</sequence>
<feature type="transmembrane region" description="Helical" evidence="1">
    <location>
        <begin position="80"/>
        <end position="100"/>
    </location>
</feature>
<keyword evidence="3" id="KW-1185">Reference proteome</keyword>
<name>A0ABR9WUB5_9FLAO</name>
<evidence type="ECO:0000313" key="3">
    <source>
        <dbReference type="Proteomes" id="UP000656274"/>
    </source>
</evidence>
<keyword evidence="1" id="KW-1133">Transmembrane helix</keyword>
<keyword evidence="1" id="KW-0472">Membrane</keyword>
<keyword evidence="1" id="KW-0812">Transmembrane</keyword>
<proteinExistence type="predicted"/>
<dbReference type="RefSeq" id="WP_194096761.1">
    <property type="nucleotide sequence ID" value="NZ_JADFTZ010000005.1"/>
</dbReference>
<gene>
    <name evidence="2" type="ORF">IM755_10975</name>
</gene>
<protein>
    <submittedName>
        <fullName evidence="2">Uncharacterized protein</fullName>
    </submittedName>
</protein>
<accession>A0ABR9WUB5</accession>
<dbReference type="EMBL" id="JADFTZ010000005">
    <property type="protein sequence ID" value="MBE9577234.1"/>
    <property type="molecule type" value="Genomic_DNA"/>
</dbReference>
<organism evidence="2 3">
    <name type="scientific">Flavobacterium proteolyticum</name>
    <dbReference type="NCBI Taxonomy" id="2911683"/>
    <lineage>
        <taxon>Bacteria</taxon>
        <taxon>Pseudomonadati</taxon>
        <taxon>Bacteroidota</taxon>
        <taxon>Flavobacteriia</taxon>
        <taxon>Flavobacteriales</taxon>
        <taxon>Flavobacteriaceae</taxon>
        <taxon>Flavobacterium</taxon>
    </lineage>
</organism>
<feature type="transmembrane region" description="Helical" evidence="1">
    <location>
        <begin position="12"/>
        <end position="35"/>
    </location>
</feature>
<feature type="transmembrane region" description="Helical" evidence="1">
    <location>
        <begin position="47"/>
        <end position="68"/>
    </location>
</feature>
<dbReference type="Proteomes" id="UP000656274">
    <property type="component" value="Unassembled WGS sequence"/>
</dbReference>
<evidence type="ECO:0000313" key="2">
    <source>
        <dbReference type="EMBL" id="MBE9577234.1"/>
    </source>
</evidence>
<evidence type="ECO:0000256" key="1">
    <source>
        <dbReference type="SAM" id="Phobius"/>
    </source>
</evidence>
<comment type="caution">
    <text evidence="2">The sequence shown here is derived from an EMBL/GenBank/DDBJ whole genome shotgun (WGS) entry which is preliminary data.</text>
</comment>